<evidence type="ECO:0000313" key="6">
    <source>
        <dbReference type="EMBL" id="MBB3064531.1"/>
    </source>
</evidence>
<evidence type="ECO:0000313" key="7">
    <source>
        <dbReference type="Proteomes" id="UP000581135"/>
    </source>
</evidence>
<comment type="caution">
    <text evidence="6">The sequence shown here is derived from an EMBL/GenBank/DDBJ whole genome shotgun (WGS) entry which is preliminary data.</text>
</comment>
<dbReference type="SUPFAM" id="SSF46785">
    <property type="entry name" value="Winged helix' DNA-binding domain"/>
    <property type="match status" value="1"/>
</dbReference>
<dbReference type="PROSITE" id="PS50931">
    <property type="entry name" value="HTH_LYSR"/>
    <property type="match status" value="1"/>
</dbReference>
<dbReference type="PANTHER" id="PTHR30419:SF8">
    <property type="entry name" value="NITROGEN ASSIMILATION TRANSCRIPTIONAL ACTIVATOR-RELATED"/>
    <property type="match status" value="1"/>
</dbReference>
<dbReference type="InterPro" id="IPR036388">
    <property type="entry name" value="WH-like_DNA-bd_sf"/>
</dbReference>
<reference evidence="6 7" key="1">
    <citation type="submission" date="2020-08" db="EMBL/GenBank/DDBJ databases">
        <title>Genomic Encyclopedia of Type Strains, Phase III (KMG-III): the genomes of soil and plant-associated and newly described type strains.</title>
        <authorList>
            <person name="Whitman W."/>
        </authorList>
    </citation>
    <scope>NUCLEOTIDE SEQUENCE [LARGE SCALE GENOMIC DNA]</scope>
    <source>
        <strain evidence="6 7">CECT 8803</strain>
    </source>
</reference>
<dbReference type="Gene3D" id="1.10.10.10">
    <property type="entry name" value="Winged helix-like DNA-binding domain superfamily/Winged helix DNA-binding domain"/>
    <property type="match status" value="1"/>
</dbReference>
<dbReference type="GO" id="GO:0003677">
    <property type="term" value="F:DNA binding"/>
    <property type="evidence" value="ECO:0007669"/>
    <property type="project" value="UniProtKB-KW"/>
</dbReference>
<protein>
    <submittedName>
        <fullName evidence="6">DNA-binding transcriptional LysR family regulator</fullName>
    </submittedName>
</protein>
<dbReference type="GO" id="GO:0003700">
    <property type="term" value="F:DNA-binding transcription factor activity"/>
    <property type="evidence" value="ECO:0007669"/>
    <property type="project" value="InterPro"/>
</dbReference>
<dbReference type="InterPro" id="IPR000847">
    <property type="entry name" value="LysR_HTH_N"/>
</dbReference>
<dbReference type="GO" id="GO:0005829">
    <property type="term" value="C:cytosol"/>
    <property type="evidence" value="ECO:0007669"/>
    <property type="project" value="TreeGrafter"/>
</dbReference>
<comment type="similarity">
    <text evidence="1">Belongs to the LysR transcriptional regulatory family.</text>
</comment>
<dbReference type="InterPro" id="IPR036390">
    <property type="entry name" value="WH_DNA-bd_sf"/>
</dbReference>
<feature type="domain" description="HTH lysR-type" evidence="5">
    <location>
        <begin position="5"/>
        <end position="62"/>
    </location>
</feature>
<dbReference type="PRINTS" id="PR00039">
    <property type="entry name" value="HTHLYSR"/>
</dbReference>
<dbReference type="EMBL" id="JACHXA010000002">
    <property type="protein sequence ID" value="MBB3064531.1"/>
    <property type="molecule type" value="Genomic_DNA"/>
</dbReference>
<evidence type="ECO:0000256" key="3">
    <source>
        <dbReference type="ARBA" id="ARBA00023125"/>
    </source>
</evidence>
<dbReference type="Pfam" id="PF03466">
    <property type="entry name" value="LysR_substrate"/>
    <property type="match status" value="1"/>
</dbReference>
<name>A0A839SNZ8_9PROT</name>
<dbReference type="Gene3D" id="3.40.190.290">
    <property type="match status" value="1"/>
</dbReference>
<dbReference type="InterPro" id="IPR050950">
    <property type="entry name" value="HTH-type_LysR_regulators"/>
</dbReference>
<evidence type="ECO:0000256" key="2">
    <source>
        <dbReference type="ARBA" id="ARBA00023015"/>
    </source>
</evidence>
<proteinExistence type="inferred from homology"/>
<dbReference type="RefSeq" id="WP_183415347.1">
    <property type="nucleotide sequence ID" value="NZ_JACHXA010000002.1"/>
</dbReference>
<sequence length="321" mass="35215">MDINLSLRHLRAFVAVADCGGYSAASRQVNLAQSALSRTIKEIEDELAVSLFDRTTRRVSLTAAGEQLLLNAREAIASFDGAFLRFQHYREGLSGTVSLAALSSVASILLPPVIFEFQSLRPNVRVSLEDGFAGEVVDSVMQGRVDFGITSLPRKKGRLICEKIAADTLTCICSSRHRFASKRSIEWRDIEGEDFVSFALSSSIFEVVEQGLRSADVSLGNITKARDIGTVAGLVSSDLGISVVPSLVLPMMQFCEYRGMPLSNPVVERNIYLIYDPETPMPPASTFLMDLLRRGPRSKFKIPNGVRWIDYPDGSCQANSN</sequence>
<keyword evidence="4" id="KW-0804">Transcription</keyword>
<dbReference type="SUPFAM" id="SSF53850">
    <property type="entry name" value="Periplasmic binding protein-like II"/>
    <property type="match status" value="1"/>
</dbReference>
<dbReference type="Pfam" id="PF00126">
    <property type="entry name" value="HTH_1"/>
    <property type="match status" value="1"/>
</dbReference>
<evidence type="ECO:0000256" key="4">
    <source>
        <dbReference type="ARBA" id="ARBA00023163"/>
    </source>
</evidence>
<dbReference type="AlphaFoldDB" id="A0A839SNZ8"/>
<gene>
    <name evidence="6" type="ORF">FHR98_000803</name>
</gene>
<dbReference type="InterPro" id="IPR005119">
    <property type="entry name" value="LysR_subst-bd"/>
</dbReference>
<organism evidence="6 7">
    <name type="scientific">Limibacillus halophilus</name>
    <dbReference type="NCBI Taxonomy" id="1579333"/>
    <lineage>
        <taxon>Bacteria</taxon>
        <taxon>Pseudomonadati</taxon>
        <taxon>Pseudomonadota</taxon>
        <taxon>Alphaproteobacteria</taxon>
        <taxon>Rhodospirillales</taxon>
        <taxon>Rhodovibrionaceae</taxon>
        <taxon>Limibacillus</taxon>
    </lineage>
</organism>
<keyword evidence="3 6" id="KW-0238">DNA-binding</keyword>
<accession>A0A839SNZ8</accession>
<keyword evidence="7" id="KW-1185">Reference proteome</keyword>
<evidence type="ECO:0000259" key="5">
    <source>
        <dbReference type="PROSITE" id="PS50931"/>
    </source>
</evidence>
<dbReference type="PANTHER" id="PTHR30419">
    <property type="entry name" value="HTH-TYPE TRANSCRIPTIONAL REGULATOR YBHD"/>
    <property type="match status" value="1"/>
</dbReference>
<evidence type="ECO:0000256" key="1">
    <source>
        <dbReference type="ARBA" id="ARBA00009437"/>
    </source>
</evidence>
<dbReference type="Proteomes" id="UP000581135">
    <property type="component" value="Unassembled WGS sequence"/>
</dbReference>
<keyword evidence="2" id="KW-0805">Transcription regulation</keyword>
<dbReference type="FunFam" id="1.10.10.10:FF:000001">
    <property type="entry name" value="LysR family transcriptional regulator"/>
    <property type="match status" value="1"/>
</dbReference>